<feature type="transmembrane region" description="Helical" evidence="6">
    <location>
        <begin position="52"/>
        <end position="72"/>
    </location>
</feature>
<feature type="transmembrane region" description="Helical" evidence="6">
    <location>
        <begin position="178"/>
        <end position="202"/>
    </location>
</feature>
<reference evidence="8 9" key="1">
    <citation type="journal article" date="2014" name="BMC Genomics">
        <title>Genome sequencing of four Aureobasidium pullulans varieties: biotechnological potential, stress tolerance, and description of new species.</title>
        <authorList>
            <person name="Gostin Ar C."/>
            <person name="Ohm R.A."/>
            <person name="Kogej T."/>
            <person name="Sonjak S."/>
            <person name="Turk M."/>
            <person name="Zajc J."/>
            <person name="Zalar P."/>
            <person name="Grube M."/>
            <person name="Sun H."/>
            <person name="Han J."/>
            <person name="Sharma A."/>
            <person name="Chiniquy J."/>
            <person name="Ngan C.Y."/>
            <person name="Lipzen A."/>
            <person name="Barry K."/>
            <person name="Grigoriev I.V."/>
            <person name="Gunde-Cimerman N."/>
        </authorList>
    </citation>
    <scope>NUCLEOTIDE SEQUENCE [LARGE SCALE GENOMIC DNA]</scope>
    <source>
        <strain evidence="8 9">CBS 147.97</strain>
    </source>
</reference>
<dbReference type="HOGENOM" id="CLU_028200_2_1_1"/>
<protein>
    <recommendedName>
        <fullName evidence="7">Rhodopsin domain-containing protein</fullName>
    </recommendedName>
</protein>
<evidence type="ECO:0000259" key="7">
    <source>
        <dbReference type="Pfam" id="PF20684"/>
    </source>
</evidence>
<keyword evidence="9" id="KW-1185">Reference proteome</keyword>
<evidence type="ECO:0000256" key="5">
    <source>
        <dbReference type="ARBA" id="ARBA00038359"/>
    </source>
</evidence>
<sequence length="249" mass="27897">MTWVRNASPEVVGQSRYLMVISVCAVSIPLLILILIVRGYHYLRINKNGRLSYHNLCLSTAFAVVYIVLAIIETRLGLGLPLNLLPKANLERYALLNFVRRLAYILAKVTYNLGLGFAALEYCKRTTISTHRRSFQLAISSIVLAHLVSFLLFLLYCRPVEKAWMPEADGRCLATRPLFYGTSIAMLVTNLVAILLPIPLVCKLRLTRAERVRSIALILLGLLTPVCSLARICQIKTMIKHGDSTMLVV</sequence>
<dbReference type="OrthoDB" id="10017208at2759"/>
<dbReference type="GeneID" id="25415967"/>
<dbReference type="InterPro" id="IPR052337">
    <property type="entry name" value="SAT4-like"/>
</dbReference>
<comment type="similarity">
    <text evidence="5">Belongs to the SAT4 family.</text>
</comment>
<name>A0A074W9A3_9PEZI</name>
<dbReference type="PANTHER" id="PTHR33048:SF146">
    <property type="entry name" value="INTEGRAL MEMBRANE PROTEIN"/>
    <property type="match status" value="1"/>
</dbReference>
<dbReference type="RefSeq" id="XP_013422364.1">
    <property type="nucleotide sequence ID" value="XM_013566910.1"/>
</dbReference>
<dbReference type="InterPro" id="IPR049326">
    <property type="entry name" value="Rhodopsin_dom_fungi"/>
</dbReference>
<dbReference type="PANTHER" id="PTHR33048">
    <property type="entry name" value="PTH11-LIKE INTEGRAL MEMBRANE PROTEIN (AFU_ORTHOLOGUE AFUA_5G11245)"/>
    <property type="match status" value="1"/>
</dbReference>
<evidence type="ECO:0000313" key="8">
    <source>
        <dbReference type="EMBL" id="KEQ68179.1"/>
    </source>
</evidence>
<evidence type="ECO:0000256" key="1">
    <source>
        <dbReference type="ARBA" id="ARBA00004141"/>
    </source>
</evidence>
<feature type="transmembrane region" description="Helical" evidence="6">
    <location>
        <begin position="214"/>
        <end position="232"/>
    </location>
</feature>
<keyword evidence="2 6" id="KW-0812">Transmembrane</keyword>
<dbReference type="Proteomes" id="UP000027730">
    <property type="component" value="Unassembled WGS sequence"/>
</dbReference>
<evidence type="ECO:0000256" key="6">
    <source>
        <dbReference type="SAM" id="Phobius"/>
    </source>
</evidence>
<keyword evidence="4 6" id="KW-0472">Membrane</keyword>
<feature type="transmembrane region" description="Helical" evidence="6">
    <location>
        <begin position="135"/>
        <end position="156"/>
    </location>
</feature>
<dbReference type="AlphaFoldDB" id="A0A074W9A3"/>
<proteinExistence type="inferred from homology"/>
<gene>
    <name evidence="8" type="ORF">M436DRAFT_77090</name>
</gene>
<dbReference type="EMBL" id="KL584736">
    <property type="protein sequence ID" value="KEQ68179.1"/>
    <property type="molecule type" value="Genomic_DNA"/>
</dbReference>
<keyword evidence="3 6" id="KW-1133">Transmembrane helix</keyword>
<evidence type="ECO:0000313" key="9">
    <source>
        <dbReference type="Proteomes" id="UP000027730"/>
    </source>
</evidence>
<organism evidence="8 9">
    <name type="scientific">Aureobasidium namibiae CBS 147.97</name>
    <dbReference type="NCBI Taxonomy" id="1043004"/>
    <lineage>
        <taxon>Eukaryota</taxon>
        <taxon>Fungi</taxon>
        <taxon>Dikarya</taxon>
        <taxon>Ascomycota</taxon>
        <taxon>Pezizomycotina</taxon>
        <taxon>Dothideomycetes</taxon>
        <taxon>Dothideomycetidae</taxon>
        <taxon>Dothideales</taxon>
        <taxon>Saccotheciaceae</taxon>
        <taxon>Aureobasidium</taxon>
    </lineage>
</organism>
<evidence type="ECO:0000256" key="4">
    <source>
        <dbReference type="ARBA" id="ARBA00023136"/>
    </source>
</evidence>
<dbReference type="GO" id="GO:0016020">
    <property type="term" value="C:membrane"/>
    <property type="evidence" value="ECO:0007669"/>
    <property type="project" value="UniProtKB-SubCell"/>
</dbReference>
<evidence type="ECO:0000256" key="3">
    <source>
        <dbReference type="ARBA" id="ARBA00022989"/>
    </source>
</evidence>
<comment type="subcellular location">
    <subcellularLocation>
        <location evidence="1">Membrane</location>
        <topology evidence="1">Multi-pass membrane protein</topology>
    </subcellularLocation>
</comment>
<accession>A0A074W9A3</accession>
<feature type="domain" description="Rhodopsin" evidence="7">
    <location>
        <begin position="47"/>
        <end position="246"/>
    </location>
</feature>
<dbReference type="Pfam" id="PF20684">
    <property type="entry name" value="Fung_rhodopsin"/>
    <property type="match status" value="1"/>
</dbReference>
<evidence type="ECO:0000256" key="2">
    <source>
        <dbReference type="ARBA" id="ARBA00022692"/>
    </source>
</evidence>
<feature type="transmembrane region" description="Helical" evidence="6">
    <location>
        <begin position="17"/>
        <end position="40"/>
    </location>
</feature>